<proteinExistence type="predicted"/>
<keyword evidence="2" id="KW-1185">Reference proteome</keyword>
<organism evidence="1 2">
    <name type="scientific">Anas platyrhynchos</name>
    <name type="common">Mallard</name>
    <name type="synonym">Anas boschas</name>
    <dbReference type="NCBI Taxonomy" id="8839"/>
    <lineage>
        <taxon>Eukaryota</taxon>
        <taxon>Metazoa</taxon>
        <taxon>Chordata</taxon>
        <taxon>Craniata</taxon>
        <taxon>Vertebrata</taxon>
        <taxon>Euteleostomi</taxon>
        <taxon>Archelosauria</taxon>
        <taxon>Archosauria</taxon>
        <taxon>Dinosauria</taxon>
        <taxon>Saurischia</taxon>
        <taxon>Theropoda</taxon>
        <taxon>Coelurosauria</taxon>
        <taxon>Aves</taxon>
        <taxon>Neognathae</taxon>
        <taxon>Galloanserae</taxon>
        <taxon>Anseriformes</taxon>
        <taxon>Anatidae</taxon>
        <taxon>Anatinae</taxon>
        <taxon>Anas</taxon>
    </lineage>
</organism>
<dbReference type="EMBL" id="KB744197">
    <property type="protein sequence ID" value="EOA95730.1"/>
    <property type="molecule type" value="Genomic_DNA"/>
</dbReference>
<accession>R0JEN9</accession>
<evidence type="ECO:0000313" key="2">
    <source>
        <dbReference type="Proteomes" id="UP000296049"/>
    </source>
</evidence>
<name>R0JEN9_ANAPL</name>
<evidence type="ECO:0000313" key="1">
    <source>
        <dbReference type="EMBL" id="EOA95730.1"/>
    </source>
</evidence>
<protein>
    <submittedName>
        <fullName evidence="1">Uncharacterized protein</fullName>
    </submittedName>
</protein>
<dbReference type="Proteomes" id="UP000296049">
    <property type="component" value="Unassembled WGS sequence"/>
</dbReference>
<sequence>MPTFFRAAEHLWIPPERTRSAGPDHPPKRQGKLQLNHVSCRQTSLPSDFFVADSTWKQTSLQSTVQDERLSNGLSWRQTETTCSKDRCFWHQASAQTTFPFLLTSVSNNGVDHIPNWDSCELYRHRKFKCCLKAKPCIEHRGNPMDVLSEVSPPYVPKQGCLNNVRGD</sequence>
<dbReference type="AlphaFoldDB" id="R0JEN9"/>
<reference evidence="2" key="1">
    <citation type="journal article" date="2013" name="Nat. Genet.">
        <title>The duck genome and transcriptome provide insight into an avian influenza virus reservoir species.</title>
        <authorList>
            <person name="Huang Y."/>
            <person name="Li Y."/>
            <person name="Burt D.W."/>
            <person name="Chen H."/>
            <person name="Zhang Y."/>
            <person name="Qian W."/>
            <person name="Kim H."/>
            <person name="Gan S."/>
            <person name="Zhao Y."/>
            <person name="Li J."/>
            <person name="Yi K."/>
            <person name="Feng H."/>
            <person name="Zhu P."/>
            <person name="Li B."/>
            <person name="Liu Q."/>
            <person name="Fairley S."/>
            <person name="Magor K.E."/>
            <person name="Du Z."/>
            <person name="Hu X."/>
            <person name="Goodman L."/>
            <person name="Tafer H."/>
            <person name="Vignal A."/>
            <person name="Lee T."/>
            <person name="Kim K.W."/>
            <person name="Sheng Z."/>
            <person name="An Y."/>
            <person name="Searle S."/>
            <person name="Herrero J."/>
            <person name="Groenen M.A."/>
            <person name="Crooijmans R.P."/>
            <person name="Faraut T."/>
            <person name="Cai Q."/>
            <person name="Webster R.G."/>
            <person name="Aldridge J.R."/>
            <person name="Warren W.C."/>
            <person name="Bartschat S."/>
            <person name="Kehr S."/>
            <person name="Marz M."/>
            <person name="Stadler P.F."/>
            <person name="Smith J."/>
            <person name="Kraus R.H."/>
            <person name="Zhao Y."/>
            <person name="Ren L."/>
            <person name="Fei J."/>
            <person name="Morisson M."/>
            <person name="Kaiser P."/>
            <person name="Griffin D.K."/>
            <person name="Rao M."/>
            <person name="Pitel F."/>
            <person name="Wang J."/>
            <person name="Li N."/>
        </authorList>
    </citation>
    <scope>NUCLEOTIDE SEQUENCE [LARGE SCALE GENOMIC DNA]</scope>
</reference>
<gene>
    <name evidence="1" type="ORF">Anapl_16786</name>
</gene>